<reference evidence="15 16" key="1">
    <citation type="submission" date="2018-07" db="EMBL/GenBank/DDBJ databases">
        <title>Genome sequences of six Lactobacillus spp. isolated from bumble bee guts.</title>
        <authorList>
            <person name="Motta E.V.S."/>
            <person name="Moran N.A."/>
        </authorList>
    </citation>
    <scope>NUCLEOTIDE SEQUENCE [LARGE SCALE GENOMIC DNA]</scope>
    <source>
        <strain evidence="15 16">BI-1.1</strain>
    </source>
</reference>
<gene>
    <name evidence="13 15" type="primary">cas9</name>
    <name evidence="15" type="ORF">DS831_04485</name>
</gene>
<dbReference type="Pfam" id="PF22702">
    <property type="entry name" value="Cas9_RuvC"/>
    <property type="match status" value="1"/>
</dbReference>
<accession>A0A3R7CPN3</accession>
<keyword evidence="5 13" id="KW-0255">Endonuclease</keyword>
<dbReference type="Pfam" id="PF16592">
    <property type="entry name" value="Cas9_REC"/>
    <property type="match status" value="1"/>
</dbReference>
<evidence type="ECO:0000313" key="16">
    <source>
        <dbReference type="Proteomes" id="UP000284109"/>
    </source>
</evidence>
<evidence type="ECO:0000256" key="13">
    <source>
        <dbReference type="HAMAP-Rule" id="MF_01480"/>
    </source>
</evidence>
<dbReference type="EMBL" id="QOCR01000002">
    <property type="protein sequence ID" value="RHW51285.1"/>
    <property type="molecule type" value="Genomic_DNA"/>
</dbReference>
<dbReference type="Gene3D" id="3.30.420.10">
    <property type="entry name" value="Ribonuclease H-like superfamily/Ribonuclease H"/>
    <property type="match status" value="1"/>
</dbReference>
<keyword evidence="11" id="KW-0464">Manganese</keyword>
<keyword evidence="8 13" id="KW-0694">RNA-binding</keyword>
<name>A0A3R7CPN3_9LACO</name>
<dbReference type="RefSeq" id="WP_118900807.1">
    <property type="nucleotide sequence ID" value="NZ_QOCR01000002.1"/>
</dbReference>
<feature type="active site" description="For RuvC-like nuclease domain" evidence="13">
    <location>
        <position position="16"/>
    </location>
</feature>
<dbReference type="InterPro" id="IPR033114">
    <property type="entry name" value="HNH_CAS9"/>
</dbReference>
<dbReference type="InterPro" id="IPR036397">
    <property type="entry name" value="RNaseH_sf"/>
</dbReference>
<dbReference type="NCBIfam" id="TIGR01865">
    <property type="entry name" value="cas_Csn1"/>
    <property type="match status" value="1"/>
</dbReference>
<dbReference type="OrthoDB" id="9757607at2"/>
<comment type="function">
    <text evidence="13">CRISPR (clustered regularly interspaced short palindromic repeat) is an adaptive immune system that provides protection against mobile genetic elements (viruses, transposable elements and conjugative plasmids). CRISPR clusters contain spacers, sequences complementary to antecedent mobile elements, and target invading nucleic acids. CRISPR clusters are transcribed and processed into CRISPR RNA (crRNA). In type II CRISPR systems correct processing of pre-crRNA requires a trans-encoded small RNA (tracrRNA), endogenous ribonuclease 3 (rnc) and this protein. The tracrRNA serves as a guide for ribonuclease 3-aided processing of pre-crRNA. Subsequently Cas9/crRNA/tracrRNA endonucleolytically cleaves linear or circular dsDNA target complementary to the spacer; Cas9 is inactive in the absence of the 2 guide RNAs (gRNA). Cas9 recognizes the protospacer adjacent motif (PAM) in the CRISPR repeat sequences to help distinguish self versus nonself, as targets within the bacterial CRISPR locus do not have PAMs. PAM recognition is also required for catalytic activity.</text>
</comment>
<dbReference type="InterPro" id="IPR032237">
    <property type="entry name" value="Cas9_PI"/>
</dbReference>
<evidence type="ECO:0000256" key="2">
    <source>
        <dbReference type="ARBA" id="ARBA00005244"/>
    </source>
</evidence>
<comment type="similarity">
    <text evidence="13">Belongs to the CRISPR-associated Cas9 family.</text>
</comment>
<dbReference type="Pfam" id="PF13395">
    <property type="entry name" value="HNH_4"/>
    <property type="match status" value="1"/>
</dbReference>
<dbReference type="InterPro" id="IPR032239">
    <property type="entry name" value="Cas9-BH"/>
</dbReference>
<feature type="active site" description="Proton acceptor for HNH nuclease domain" evidence="13">
    <location>
        <position position="835"/>
    </location>
</feature>
<evidence type="ECO:0000256" key="4">
    <source>
        <dbReference type="ARBA" id="ARBA00022723"/>
    </source>
</evidence>
<evidence type="ECO:0000256" key="9">
    <source>
        <dbReference type="ARBA" id="ARBA00023118"/>
    </source>
</evidence>
<evidence type="ECO:0000256" key="5">
    <source>
        <dbReference type="ARBA" id="ARBA00022759"/>
    </source>
</evidence>
<dbReference type="GO" id="GO:0004519">
    <property type="term" value="F:endonuclease activity"/>
    <property type="evidence" value="ECO:0007669"/>
    <property type="project" value="UniProtKB-UniRule"/>
</dbReference>
<evidence type="ECO:0000313" key="15">
    <source>
        <dbReference type="EMBL" id="RHW51285.1"/>
    </source>
</evidence>
<keyword evidence="7" id="KW-0460">Magnesium</keyword>
<feature type="domain" description="HNH Cas9-type" evidence="14">
    <location>
        <begin position="761"/>
        <end position="914"/>
    </location>
</feature>
<sequence length="1325" mass="154645">MGLNKKKSDNYNIGLDIGTSSVGWAVTDDQYQLFSLKKKNALGVRLFDGGNTAEERRGYRSVRRRLNRRKQRLQWLKEIFAPEINPIDPEFFARLNYSWVAHGDQQHQLFNHIVFNDQESEEKFYDKYPTISHLRSAMIHHPEQKFDLRLIYLAFHNLIKYRGNFLYESQGEHLKSSGAQLQALLGELSQDLEAYGLEVDLTDIEGILLDKNLGATAKVTKAQKQLTYAKADKPKITALLKLLVGNKGDLAPILGIDLAAKDEFTLKFSDSNLDTKLEQVQDILTDTQNALLEKIYQIYNEIVLAKILNGKTYLSDSWVELYEQHYEQLQDLKQMWHQAEPKEARAQRQLYTDYIQNNKMDRDKFYITIKKFLKDAQPSELAQQALKDIENDNYLLKQRTRDNGAIPYQLHLVELKKIIENQSQYYPFLKEQENKLTSLLSFRVPYYVGPLTDSQHSQFAWMSRKTAGKIYPWNFQEKVDLEKSSMKFINRMTATDTYLLGEPVLPKMSLLYQKYEVLNELNKIKLDYRPNWDVELKQRIYNELFKKQKSVSVKSLKKWLVENGYFENDVKVGGLSSETKFNSSLSTYHDFLPIFGADFLDNPDNQVQLEELVVWLTVFEDHHILQLKLQNSPYNYTDEQIRRLSNMRYQGWGRLSHKLLSDLRGQTDESILSLLWTTNQNFMQILHSDKYNFEELIEKANENNNVNKSMLDIINELAGSPAIKRGIWQAFLIVQDIVKVMGHAPEKIFIEFARGALDSQKNKRTVSRYDRLNKVYDAIEKQIQEVQPALVEQLTDNKGRLEDERLYLYFAQLGKSLYSDTPLDINNLQQYEVDHILPQSYIKDNSLENKALVLKSENQHKLDNLLLDDQIINQNQHRWEQMYKWGLMGPKKFFNLTRREIKTGNKKGFINRQLVETRQIIKNVATIFDNYFQNNNTQVVAIKAQTSSELRHKFKLYKNRKINDFHHAHDAYLANIVGTYLLKQYPDLESEIILNNYTKFIDQVKQVMRVETDKRKKELAANSSFLLHNIEDNQALADENGEIIWPADQIQTIRQVFGYKQVNVTRKTEFNHGAFYKETLFAPGAKNSLIAQKQDRDPAIYGGFSGIQFVYSSLVRIDDKKIRLVGIPVYVDKLIQEQKVNLDEWLHDNVKHKKSLQVILTKVPKYQVVWSKEVGRLCLSSATEIQNFQQLGLSSKSYEFLTRTDQKNAVAEAIIKDMDYSFIDVYQEILDLMPQYYPFYSYEYQSLADSFEDFKACDITKQQQIIEQLLNMLHANAITGNLKLIEYGLIKSTAFGRKSNGMDLNNIYLIYTSPTGLFEKRVLIK</sequence>
<keyword evidence="10 13" id="KW-0238">DNA-binding</keyword>
<dbReference type="InterPro" id="IPR055228">
    <property type="entry name" value="Cas9_RuvC"/>
</dbReference>
<keyword evidence="4" id="KW-0479">Metal-binding</keyword>
<evidence type="ECO:0000259" key="14">
    <source>
        <dbReference type="PROSITE" id="PS51749"/>
    </source>
</evidence>
<proteinExistence type="inferred from homology"/>
<dbReference type="GO" id="GO:0003723">
    <property type="term" value="F:RNA binding"/>
    <property type="evidence" value="ECO:0007669"/>
    <property type="project" value="UniProtKB-UniRule"/>
</dbReference>
<evidence type="ECO:0000256" key="1">
    <source>
        <dbReference type="ARBA" id="ARBA00001946"/>
    </source>
</evidence>
<protein>
    <recommendedName>
        <fullName evidence="13">CRISPR-associated endonuclease Cas9</fullName>
        <ecNumber evidence="13">3.1.-.-</ecNumber>
    </recommendedName>
</protein>
<comment type="cofactor">
    <cofactor evidence="1">
        <name>Mg(2+)</name>
        <dbReference type="ChEBI" id="CHEBI:18420"/>
    </cofactor>
</comment>
<keyword evidence="6 13" id="KW-0378">Hydrolase</keyword>
<keyword evidence="9 13" id="KW-0051">Antiviral defense</keyword>
<dbReference type="GO" id="GO:0003677">
    <property type="term" value="F:DNA binding"/>
    <property type="evidence" value="ECO:0007669"/>
    <property type="project" value="UniProtKB-UniRule"/>
</dbReference>
<dbReference type="GO" id="GO:0051607">
    <property type="term" value="P:defense response to virus"/>
    <property type="evidence" value="ECO:0007669"/>
    <property type="project" value="UniProtKB-UniRule"/>
</dbReference>
<dbReference type="InterPro" id="IPR028629">
    <property type="entry name" value="Cas9"/>
</dbReference>
<evidence type="ECO:0000256" key="6">
    <source>
        <dbReference type="ARBA" id="ARBA00022801"/>
    </source>
</evidence>
<comment type="similarity">
    <text evidence="2">Belongs to the CRISPR-associated protein Cas9 family. Subtype II-A subfamily.</text>
</comment>
<dbReference type="PROSITE" id="PS51749">
    <property type="entry name" value="HNH_CAS9"/>
    <property type="match status" value="1"/>
</dbReference>
<dbReference type="Proteomes" id="UP000284109">
    <property type="component" value="Unassembled WGS sequence"/>
</dbReference>
<evidence type="ECO:0000256" key="3">
    <source>
        <dbReference type="ARBA" id="ARBA00022722"/>
    </source>
</evidence>
<comment type="caution">
    <text evidence="13">Lacks conserved residue(s) required for the propagation of feature annotation.</text>
</comment>
<dbReference type="HAMAP" id="MF_01480">
    <property type="entry name" value="Cas9"/>
    <property type="match status" value="1"/>
</dbReference>
<keyword evidence="16" id="KW-1185">Reference proteome</keyword>
<dbReference type="InterPro" id="IPR032240">
    <property type="entry name" value="Cas9_REC"/>
</dbReference>
<dbReference type="Pfam" id="PF16593">
    <property type="entry name" value="Cas9-BH"/>
    <property type="match status" value="1"/>
</dbReference>
<evidence type="ECO:0000256" key="7">
    <source>
        <dbReference type="ARBA" id="ARBA00022842"/>
    </source>
</evidence>
<evidence type="ECO:0000256" key="8">
    <source>
        <dbReference type="ARBA" id="ARBA00022884"/>
    </source>
</evidence>
<organism evidence="15 16">
    <name type="scientific">Bombilactobacillus bombi</name>
    <dbReference type="NCBI Taxonomy" id="1303590"/>
    <lineage>
        <taxon>Bacteria</taxon>
        <taxon>Bacillati</taxon>
        <taxon>Bacillota</taxon>
        <taxon>Bacilli</taxon>
        <taxon>Lactobacillales</taxon>
        <taxon>Lactobacillaceae</taxon>
        <taxon>Bombilactobacillus</taxon>
    </lineage>
</organism>
<dbReference type="GO" id="GO:0046872">
    <property type="term" value="F:metal ion binding"/>
    <property type="evidence" value="ECO:0007669"/>
    <property type="project" value="UniProtKB-UniRule"/>
</dbReference>
<evidence type="ECO:0000256" key="10">
    <source>
        <dbReference type="ARBA" id="ARBA00023125"/>
    </source>
</evidence>
<evidence type="ECO:0000256" key="12">
    <source>
        <dbReference type="ARBA" id="ARBA00046380"/>
    </source>
</evidence>
<dbReference type="GO" id="GO:0043571">
    <property type="term" value="P:maintenance of CRISPR repeat elements"/>
    <property type="evidence" value="ECO:0007669"/>
    <property type="project" value="UniProtKB-UniRule"/>
</dbReference>
<dbReference type="GO" id="GO:0016787">
    <property type="term" value="F:hydrolase activity"/>
    <property type="evidence" value="ECO:0007669"/>
    <property type="project" value="UniProtKB-KW"/>
</dbReference>
<comment type="domain">
    <text evidence="13">Has 2 endonuclease domains. The discontinuous RuvC-like domain cleaves the target DNA noncomplementary to crRNA while the HNH nuclease domain cleaves the target DNA complementary to crRNA.</text>
</comment>
<dbReference type="Pfam" id="PF16595">
    <property type="entry name" value="Cas9_PI"/>
    <property type="match status" value="1"/>
</dbReference>
<comment type="subunit">
    <text evidence="12 13">Monomer. Binds crRNA and tracrRNA.</text>
</comment>
<keyword evidence="3 13" id="KW-0540">Nuclease</keyword>
<dbReference type="InterPro" id="IPR003615">
    <property type="entry name" value="HNH_nuc"/>
</dbReference>
<evidence type="ECO:0000256" key="11">
    <source>
        <dbReference type="ARBA" id="ARBA00023211"/>
    </source>
</evidence>
<comment type="caution">
    <text evidence="15">The sequence shown here is derived from an EMBL/GenBank/DDBJ whole genome shotgun (WGS) entry which is preliminary data.</text>
</comment>
<dbReference type="EC" id="3.1.-.-" evidence="13"/>